<evidence type="ECO:0000259" key="2">
    <source>
        <dbReference type="Pfam" id="PF25132"/>
    </source>
</evidence>
<evidence type="ECO:0000313" key="3">
    <source>
        <dbReference type="Proteomes" id="UP000694857"/>
    </source>
</evidence>
<dbReference type="Proteomes" id="UP000694857">
    <property type="component" value="Chromosome 17"/>
</dbReference>
<protein>
    <submittedName>
        <fullName evidence="4">E3 ubiquitin-protein ligase RNF139 isoform X3</fullName>
    </submittedName>
</protein>
<proteinExistence type="predicted"/>
<evidence type="ECO:0000256" key="1">
    <source>
        <dbReference type="SAM" id="MobiDB-lite"/>
    </source>
</evidence>
<sequence>MRRSNMDRAGGKSAAVVAVVTEPRFTQRYREYLEKQKLLERQHRVEKMPDGTVALPPPLPPPPPAPARETRAGGGVGRERNTRGGRAGAESPAFASAPGHRPAPCPTRPCPARPAPVWQRLMAAVGPPQQQVRMAHQQVWAALEVALRVPCLYIIDAIFNSYYDSSQSRFCIGLQILLRLLERWSQLILRLPTPPRRASPH</sequence>
<reference evidence="4" key="1">
    <citation type="submission" date="2025-08" db="UniProtKB">
        <authorList>
            <consortium name="RefSeq"/>
        </authorList>
    </citation>
    <scope>IDENTIFICATION</scope>
    <source>
        <tissue evidence="4">Epidermis and Blubber</tissue>
    </source>
</reference>
<gene>
    <name evidence="4" type="primary">RNF139</name>
</gene>
<dbReference type="GeneID" id="118883484"/>
<dbReference type="AlphaFoldDB" id="A0A8B8VNU9"/>
<feature type="region of interest" description="Disordered" evidence="1">
    <location>
        <begin position="48"/>
        <end position="105"/>
    </location>
</feature>
<feature type="compositionally biased region" description="Pro residues" evidence="1">
    <location>
        <begin position="55"/>
        <end position="66"/>
    </location>
</feature>
<dbReference type="InterPro" id="IPR056745">
    <property type="entry name" value="TYW2_N"/>
</dbReference>
<keyword evidence="3" id="KW-1185">Reference proteome</keyword>
<organism evidence="3 4">
    <name type="scientific">Balaenoptera musculus</name>
    <name type="common">Blue whale</name>
    <dbReference type="NCBI Taxonomy" id="9771"/>
    <lineage>
        <taxon>Eukaryota</taxon>
        <taxon>Metazoa</taxon>
        <taxon>Chordata</taxon>
        <taxon>Craniata</taxon>
        <taxon>Vertebrata</taxon>
        <taxon>Euteleostomi</taxon>
        <taxon>Mammalia</taxon>
        <taxon>Eutheria</taxon>
        <taxon>Laurasiatheria</taxon>
        <taxon>Artiodactyla</taxon>
        <taxon>Whippomorpha</taxon>
        <taxon>Cetacea</taxon>
        <taxon>Mysticeti</taxon>
        <taxon>Balaenopteridae</taxon>
        <taxon>Balaenoptera</taxon>
    </lineage>
</organism>
<dbReference type="Pfam" id="PF25132">
    <property type="entry name" value="TYW2_N"/>
    <property type="match status" value="1"/>
</dbReference>
<evidence type="ECO:0000313" key="4">
    <source>
        <dbReference type="RefSeq" id="XP_036686285.1"/>
    </source>
</evidence>
<dbReference type="CTD" id="11236"/>
<accession>A0A8B8VNU9</accession>
<name>A0A8B8VNU9_BALMU</name>
<dbReference type="RefSeq" id="XP_036686285.1">
    <property type="nucleotide sequence ID" value="XM_036830390.1"/>
</dbReference>
<feature type="domain" description="TYW2 N-terminal" evidence="2">
    <location>
        <begin position="18"/>
        <end position="56"/>
    </location>
</feature>